<sequence>MHYEILGEIRVSGPPGVSAPRARKIETLLAVLLAKRNQVVTTEYLISEIWVGNPPARANAALYVYVSQLRKQLRGMGGHADVSPLVTNPRGYSLRVGTDELDADRFTRLYQKGRALHRDRSYRQAAAVLREAADLWRGAAFGGFADSPEIRSCAALLEESRLECLELLMETELLVGRHREIVGQLSALAKEHTLRETFYEYLMTALLRSNRRAEALETFASARRNLVEQLGIEPGSSLRKLHHLILVGELSDAV</sequence>
<dbReference type="InterPro" id="IPR051677">
    <property type="entry name" value="AfsR-DnrI-RedD_regulator"/>
</dbReference>
<dbReference type="RefSeq" id="WP_144585409.1">
    <property type="nucleotide sequence ID" value="NZ_VJWX01000009.1"/>
</dbReference>
<dbReference type="EMBL" id="VJWX01000009">
    <property type="protein sequence ID" value="TVT61810.1"/>
    <property type="molecule type" value="Genomic_DNA"/>
</dbReference>
<evidence type="ECO:0000313" key="7">
    <source>
        <dbReference type="EMBL" id="TVT61810.1"/>
    </source>
</evidence>
<keyword evidence="8" id="KW-1185">Reference proteome</keyword>
<dbReference type="SUPFAM" id="SSF46894">
    <property type="entry name" value="C-terminal effector domain of the bipartite response regulators"/>
    <property type="match status" value="1"/>
</dbReference>
<dbReference type="PANTHER" id="PTHR35807">
    <property type="entry name" value="TRANSCRIPTIONAL REGULATOR REDD-RELATED"/>
    <property type="match status" value="1"/>
</dbReference>
<dbReference type="Pfam" id="PF03704">
    <property type="entry name" value="BTAD"/>
    <property type="match status" value="1"/>
</dbReference>
<dbReference type="GO" id="GO:0003677">
    <property type="term" value="F:DNA binding"/>
    <property type="evidence" value="ECO:0007669"/>
    <property type="project" value="UniProtKB-UniRule"/>
</dbReference>
<proteinExistence type="inferred from homology"/>
<dbReference type="SMART" id="SM00862">
    <property type="entry name" value="Trans_reg_C"/>
    <property type="match status" value="1"/>
</dbReference>
<evidence type="ECO:0000256" key="2">
    <source>
        <dbReference type="ARBA" id="ARBA00023015"/>
    </source>
</evidence>
<reference evidence="7 8" key="2">
    <citation type="submission" date="2019-08" db="EMBL/GenBank/DDBJ databases">
        <title>Amycolatopsis acidicola sp. nov., isolated from peat swamp forest soil.</title>
        <authorList>
            <person name="Srisuk N."/>
        </authorList>
    </citation>
    <scope>NUCLEOTIDE SEQUENCE [LARGE SCALE GENOMIC DNA]</scope>
    <source>
        <strain evidence="7 8">TBRC 6029</strain>
    </source>
</reference>
<dbReference type="InterPro" id="IPR005158">
    <property type="entry name" value="BTAD"/>
</dbReference>
<evidence type="ECO:0000256" key="1">
    <source>
        <dbReference type="ARBA" id="ARBA00005820"/>
    </source>
</evidence>
<comment type="similarity">
    <text evidence="1">Belongs to the AfsR/DnrI/RedD regulatory family.</text>
</comment>
<accession>A0A558DLB5</accession>
<dbReference type="GO" id="GO:0006355">
    <property type="term" value="P:regulation of DNA-templated transcription"/>
    <property type="evidence" value="ECO:0007669"/>
    <property type="project" value="InterPro"/>
</dbReference>
<dbReference type="CDD" id="cd15831">
    <property type="entry name" value="BTAD"/>
    <property type="match status" value="1"/>
</dbReference>
<dbReference type="InterPro" id="IPR016032">
    <property type="entry name" value="Sig_transdc_resp-reg_C-effctor"/>
</dbReference>
<dbReference type="InterPro" id="IPR011990">
    <property type="entry name" value="TPR-like_helical_dom_sf"/>
</dbReference>
<dbReference type="SMART" id="SM01043">
    <property type="entry name" value="BTAD"/>
    <property type="match status" value="1"/>
</dbReference>
<dbReference type="InterPro" id="IPR036388">
    <property type="entry name" value="WH-like_DNA-bd_sf"/>
</dbReference>
<evidence type="ECO:0000256" key="3">
    <source>
        <dbReference type="ARBA" id="ARBA00023125"/>
    </source>
</evidence>
<gene>
    <name evidence="7" type="ORF">FNH05_02065</name>
</gene>
<evidence type="ECO:0000259" key="6">
    <source>
        <dbReference type="PROSITE" id="PS51755"/>
    </source>
</evidence>
<dbReference type="Proteomes" id="UP000320011">
    <property type="component" value="Unassembled WGS sequence"/>
</dbReference>
<organism evidence="7 8">
    <name type="scientific">Amycolatopsis rhizosphaerae</name>
    <dbReference type="NCBI Taxonomy" id="2053003"/>
    <lineage>
        <taxon>Bacteria</taxon>
        <taxon>Bacillati</taxon>
        <taxon>Actinomycetota</taxon>
        <taxon>Actinomycetes</taxon>
        <taxon>Pseudonocardiales</taxon>
        <taxon>Pseudonocardiaceae</taxon>
        <taxon>Amycolatopsis</taxon>
    </lineage>
</organism>
<evidence type="ECO:0000256" key="4">
    <source>
        <dbReference type="ARBA" id="ARBA00023163"/>
    </source>
</evidence>
<dbReference type="Gene3D" id="1.10.10.10">
    <property type="entry name" value="Winged helix-like DNA-binding domain superfamily/Winged helix DNA-binding domain"/>
    <property type="match status" value="1"/>
</dbReference>
<name>A0A558DLB5_9PSEU</name>
<keyword evidence="2" id="KW-0805">Transcription regulation</keyword>
<comment type="caution">
    <text evidence="7">The sequence shown here is derived from an EMBL/GenBank/DDBJ whole genome shotgun (WGS) entry which is preliminary data.</text>
</comment>
<dbReference type="SUPFAM" id="SSF48452">
    <property type="entry name" value="TPR-like"/>
    <property type="match status" value="1"/>
</dbReference>
<dbReference type="InterPro" id="IPR001867">
    <property type="entry name" value="OmpR/PhoB-type_DNA-bd"/>
</dbReference>
<dbReference type="PANTHER" id="PTHR35807:SF1">
    <property type="entry name" value="TRANSCRIPTIONAL REGULATOR REDD"/>
    <property type="match status" value="1"/>
</dbReference>
<feature type="domain" description="OmpR/PhoB-type" evidence="6">
    <location>
        <begin position="1"/>
        <end position="96"/>
    </location>
</feature>
<dbReference type="AlphaFoldDB" id="A0A558DLB5"/>
<dbReference type="Pfam" id="PF00486">
    <property type="entry name" value="Trans_reg_C"/>
    <property type="match status" value="1"/>
</dbReference>
<reference evidence="7 8" key="1">
    <citation type="submission" date="2019-07" db="EMBL/GenBank/DDBJ databases">
        <authorList>
            <person name="Duangmal K."/>
            <person name="Teo W.F.A."/>
        </authorList>
    </citation>
    <scope>NUCLEOTIDE SEQUENCE [LARGE SCALE GENOMIC DNA]</scope>
    <source>
        <strain evidence="7 8">TBRC 6029</strain>
    </source>
</reference>
<keyword evidence="4" id="KW-0804">Transcription</keyword>
<keyword evidence="3 5" id="KW-0238">DNA-binding</keyword>
<evidence type="ECO:0000313" key="8">
    <source>
        <dbReference type="Proteomes" id="UP000320011"/>
    </source>
</evidence>
<evidence type="ECO:0000256" key="5">
    <source>
        <dbReference type="PROSITE-ProRule" id="PRU01091"/>
    </source>
</evidence>
<dbReference type="GO" id="GO:0000160">
    <property type="term" value="P:phosphorelay signal transduction system"/>
    <property type="evidence" value="ECO:0007669"/>
    <property type="project" value="InterPro"/>
</dbReference>
<dbReference type="PROSITE" id="PS51755">
    <property type="entry name" value="OMPR_PHOB"/>
    <property type="match status" value="1"/>
</dbReference>
<protein>
    <submittedName>
        <fullName evidence="7">AfsR/SARP family transcriptional regulator</fullName>
    </submittedName>
</protein>
<dbReference type="OrthoDB" id="3817100at2"/>
<feature type="DNA-binding region" description="OmpR/PhoB-type" evidence="5">
    <location>
        <begin position="1"/>
        <end position="96"/>
    </location>
</feature>
<dbReference type="Gene3D" id="1.25.40.10">
    <property type="entry name" value="Tetratricopeptide repeat domain"/>
    <property type="match status" value="1"/>
</dbReference>